<keyword evidence="5 11" id="KW-0812">Transmembrane</keyword>
<name>G4SWK0_META2</name>
<keyword evidence="8 11" id="KW-0472">Membrane</keyword>
<evidence type="ECO:0000259" key="14">
    <source>
        <dbReference type="Pfam" id="PF00593"/>
    </source>
</evidence>
<dbReference type="PANTHER" id="PTHR30069">
    <property type="entry name" value="TONB-DEPENDENT OUTER MEMBRANE RECEPTOR"/>
    <property type="match status" value="1"/>
</dbReference>
<dbReference type="GO" id="GO:0015344">
    <property type="term" value="F:siderophore uptake transmembrane transporter activity"/>
    <property type="evidence" value="ECO:0007669"/>
    <property type="project" value="TreeGrafter"/>
</dbReference>
<dbReference type="AlphaFoldDB" id="G4SWK0"/>
<organism evidence="16 17">
    <name type="scientific">Methylotuvimicrobium alcaliphilum (strain DSM 19304 / NCIMB 14124 / VKM B-2133 / 20Z)</name>
    <name type="common">Methylomicrobium alcaliphilum</name>
    <dbReference type="NCBI Taxonomy" id="1091494"/>
    <lineage>
        <taxon>Bacteria</taxon>
        <taxon>Pseudomonadati</taxon>
        <taxon>Pseudomonadota</taxon>
        <taxon>Gammaproteobacteria</taxon>
        <taxon>Methylococcales</taxon>
        <taxon>Methylococcaceae</taxon>
        <taxon>Methylotuvimicrobium</taxon>
    </lineage>
</organism>
<dbReference type="Proteomes" id="UP000008315">
    <property type="component" value="Chromosome"/>
</dbReference>
<keyword evidence="17" id="KW-1185">Reference proteome</keyword>
<comment type="subcellular location">
    <subcellularLocation>
        <location evidence="1 11">Cell outer membrane</location>
        <topology evidence="1 11">Multi-pass membrane protein</topology>
    </subcellularLocation>
</comment>
<sequence length="651" mass="74029">MIIPKVFARSFLLNLVLTFRVVAEDFTAALDEKILFEDIPSVYSASRYEQPVTQAPSSVSIVTSEDIKKFGYRNLGDIVGSMRGMYTSNDRIYQRIGIRGFNRSGDYNTRVLVLIDGHRSNDNLVDFSAIGSEFMVDVDDISRVELVRGPASSLYGSNAFLGILNIITKRGRDLEGPSVTGVFGSQETYKGKFTYGQRFDNGSELYLSGSHFQSEGEDNLSVAGLGTARDVDKDRSERGFAKYTVGDFTLSGAYVSRSKRPPVPIVDTIFNDSRNSLDDDRAYADLLYEHYFDNGLEVMARTYYDFNAFDGYYAFVPDDLSRDVFRGQLWGNELKLSKSFGDHHVIVGGEYRYNFQQAMRSFERGSGEQFADVAIKRTIWGVYIQDDYRILDNLTLNAGVRYDRYEGIADALNPRAALIYQPFTDTTLKLLYGQSFRVPSAFEENYRFGNIWVGSSDLEPETMRSYEVNLIQRIQRNYLLTLAPYFNQEFDMIRLTGGGTVENPYIYKNVNSIETYGIETELQGQWENGWRAAFSYAYQQSKVQGDPRKPENSPEHLTKLNITGPLWQDLVFAGFNLSYTSRRNTFSSNVPGYFLANMTVFSSNLISGLELSGSIYNLFDSRYHDPSTTDLRAETIEQNGRLFLVKFNYEF</sequence>
<keyword evidence="9 16" id="KW-0675">Receptor</keyword>
<evidence type="ECO:0000256" key="13">
    <source>
        <dbReference type="SAM" id="SignalP"/>
    </source>
</evidence>
<gene>
    <name evidence="16" type="ordered locus">MEALZ_3568</name>
</gene>
<feature type="domain" description="TonB-dependent receptor plug" evidence="15">
    <location>
        <begin position="53"/>
        <end position="162"/>
    </location>
</feature>
<dbReference type="RefSeq" id="WP_014149981.1">
    <property type="nucleotide sequence ID" value="NC_016112.1"/>
</dbReference>
<dbReference type="KEGG" id="mah:MEALZ_3568"/>
<dbReference type="Pfam" id="PF00593">
    <property type="entry name" value="TonB_dep_Rec_b-barrel"/>
    <property type="match status" value="1"/>
</dbReference>
<feature type="domain" description="TonB-dependent receptor-like beta-barrel" evidence="14">
    <location>
        <begin position="253"/>
        <end position="618"/>
    </location>
</feature>
<evidence type="ECO:0000313" key="17">
    <source>
        <dbReference type="Proteomes" id="UP000008315"/>
    </source>
</evidence>
<evidence type="ECO:0000256" key="2">
    <source>
        <dbReference type="ARBA" id="ARBA00008143"/>
    </source>
</evidence>
<evidence type="ECO:0000256" key="8">
    <source>
        <dbReference type="ARBA" id="ARBA00023136"/>
    </source>
</evidence>
<dbReference type="PATRIC" id="fig|271065.3.peg.3681"/>
<evidence type="ECO:0000256" key="5">
    <source>
        <dbReference type="ARBA" id="ARBA00022692"/>
    </source>
</evidence>
<evidence type="ECO:0000256" key="4">
    <source>
        <dbReference type="ARBA" id="ARBA00022452"/>
    </source>
</evidence>
<evidence type="ECO:0000256" key="6">
    <source>
        <dbReference type="ARBA" id="ARBA00022729"/>
    </source>
</evidence>
<dbReference type="PANTHER" id="PTHR30069:SF29">
    <property type="entry name" value="HEMOGLOBIN AND HEMOGLOBIN-HAPTOGLOBIN-BINDING PROTEIN 1-RELATED"/>
    <property type="match status" value="1"/>
</dbReference>
<evidence type="ECO:0000313" key="16">
    <source>
        <dbReference type="EMBL" id="CCE25226.1"/>
    </source>
</evidence>
<dbReference type="Gene3D" id="2.40.170.20">
    <property type="entry name" value="TonB-dependent receptor, beta-barrel domain"/>
    <property type="match status" value="1"/>
</dbReference>
<feature type="signal peptide" evidence="13">
    <location>
        <begin position="1"/>
        <end position="23"/>
    </location>
</feature>
<dbReference type="GO" id="GO:0044718">
    <property type="term" value="P:siderophore transmembrane transport"/>
    <property type="evidence" value="ECO:0007669"/>
    <property type="project" value="TreeGrafter"/>
</dbReference>
<dbReference type="InterPro" id="IPR036942">
    <property type="entry name" value="Beta-barrel_TonB_sf"/>
</dbReference>
<dbReference type="PROSITE" id="PS52016">
    <property type="entry name" value="TONB_DEPENDENT_REC_3"/>
    <property type="match status" value="1"/>
</dbReference>
<evidence type="ECO:0000256" key="3">
    <source>
        <dbReference type="ARBA" id="ARBA00022448"/>
    </source>
</evidence>
<keyword evidence="6 13" id="KW-0732">Signal</keyword>
<comment type="similarity">
    <text evidence="2">Belongs to the TonB-dependent receptor family. Hemoglobin/haptoglobin binding protein subfamily.</text>
</comment>
<proteinExistence type="inferred from homology"/>
<evidence type="ECO:0000259" key="15">
    <source>
        <dbReference type="Pfam" id="PF07715"/>
    </source>
</evidence>
<dbReference type="HOGENOM" id="CLU_008287_18_0_6"/>
<feature type="chain" id="PRO_5003468511" evidence="13">
    <location>
        <begin position="24"/>
        <end position="651"/>
    </location>
</feature>
<evidence type="ECO:0000256" key="1">
    <source>
        <dbReference type="ARBA" id="ARBA00004571"/>
    </source>
</evidence>
<dbReference type="SUPFAM" id="SSF56935">
    <property type="entry name" value="Porins"/>
    <property type="match status" value="1"/>
</dbReference>
<evidence type="ECO:0000256" key="9">
    <source>
        <dbReference type="ARBA" id="ARBA00023170"/>
    </source>
</evidence>
<evidence type="ECO:0000256" key="12">
    <source>
        <dbReference type="RuleBase" id="RU003357"/>
    </source>
</evidence>
<protein>
    <submittedName>
        <fullName evidence="16">TonB-dependent receptor</fullName>
    </submittedName>
</protein>
<dbReference type="InterPro" id="IPR012910">
    <property type="entry name" value="Plug_dom"/>
</dbReference>
<dbReference type="EMBL" id="FO082060">
    <property type="protein sequence ID" value="CCE25226.1"/>
    <property type="molecule type" value="Genomic_DNA"/>
</dbReference>
<dbReference type="InterPro" id="IPR039426">
    <property type="entry name" value="TonB-dep_rcpt-like"/>
</dbReference>
<keyword evidence="7 12" id="KW-0798">TonB box</keyword>
<dbReference type="CDD" id="cd01347">
    <property type="entry name" value="ligand_gated_channel"/>
    <property type="match status" value="1"/>
</dbReference>
<accession>G4SWK0</accession>
<keyword evidence="3 11" id="KW-0813">Transport</keyword>
<dbReference type="InterPro" id="IPR037066">
    <property type="entry name" value="Plug_dom_sf"/>
</dbReference>
<keyword evidence="4 11" id="KW-1134">Transmembrane beta strand</keyword>
<evidence type="ECO:0000256" key="10">
    <source>
        <dbReference type="ARBA" id="ARBA00023237"/>
    </source>
</evidence>
<dbReference type="Pfam" id="PF07715">
    <property type="entry name" value="Plug"/>
    <property type="match status" value="1"/>
</dbReference>
<evidence type="ECO:0000256" key="7">
    <source>
        <dbReference type="ARBA" id="ARBA00023077"/>
    </source>
</evidence>
<dbReference type="Gene3D" id="2.170.130.10">
    <property type="entry name" value="TonB-dependent receptor, plug domain"/>
    <property type="match status" value="1"/>
</dbReference>
<evidence type="ECO:0000256" key="11">
    <source>
        <dbReference type="PROSITE-ProRule" id="PRU01360"/>
    </source>
</evidence>
<dbReference type="STRING" id="1091494.MEALZ_3568"/>
<reference evidence="17" key="1">
    <citation type="journal article" date="2012" name="J. Bacteriol.">
        <title>Genome sequence of the haloalkaliphilic methanotrophic bacterium Methylomicrobium alcaliphilum 20Z.</title>
        <authorList>
            <person name="Vuilleumier S."/>
            <person name="Khmelenina V.N."/>
            <person name="Bringel F."/>
            <person name="Reshetnikov A.S."/>
            <person name="Lajus A."/>
            <person name="Mangenot S."/>
            <person name="Rouy Z."/>
            <person name="Op den Camp H.J."/>
            <person name="Jetten M.S."/>
            <person name="Dispirito A.A."/>
            <person name="Dunfield P."/>
            <person name="Klotz M.G."/>
            <person name="Semrau J.D."/>
            <person name="Stein L.Y."/>
            <person name="Barbe V."/>
            <person name="Medigue C."/>
            <person name="Trotsenko Y.A."/>
            <person name="Kalyuzhnaya M.G."/>
        </authorList>
    </citation>
    <scope>NUCLEOTIDE SEQUENCE [LARGE SCALE GENOMIC DNA]</scope>
    <source>
        <strain evidence="17">DSM 19304 / NCIMB 14124 / VKM B-2133 / 20Z</strain>
    </source>
</reference>
<dbReference type="GO" id="GO:0009279">
    <property type="term" value="C:cell outer membrane"/>
    <property type="evidence" value="ECO:0007669"/>
    <property type="project" value="UniProtKB-SubCell"/>
</dbReference>
<keyword evidence="10 11" id="KW-0998">Cell outer membrane</keyword>
<dbReference type="InterPro" id="IPR000531">
    <property type="entry name" value="Beta-barrel_TonB"/>
</dbReference>